<reference evidence="4 5" key="1">
    <citation type="submission" date="2018-06" db="EMBL/GenBank/DDBJ databases">
        <authorList>
            <consortium name="Pathogen Informatics"/>
            <person name="Doyle S."/>
        </authorList>
    </citation>
    <scope>NUCLEOTIDE SEQUENCE [LARGE SCALE GENOMIC DNA]</scope>
    <source>
        <strain evidence="4 5">NCTC10288</strain>
    </source>
</reference>
<dbReference type="Proteomes" id="UP000594905">
    <property type="component" value="Chromosome"/>
</dbReference>
<accession>A0A2X4RA25</accession>
<evidence type="ECO:0000313" key="3">
    <source>
        <dbReference type="EMBL" id="QPS59596.1"/>
    </source>
</evidence>
<dbReference type="SUPFAM" id="SSF52833">
    <property type="entry name" value="Thioredoxin-like"/>
    <property type="match status" value="1"/>
</dbReference>
<dbReference type="Pfam" id="PF13462">
    <property type="entry name" value="Thioredoxin_4"/>
    <property type="match status" value="1"/>
</dbReference>
<dbReference type="GeneID" id="70782387"/>
<gene>
    <name evidence="4" type="primary">pknE</name>
    <name evidence="3" type="ORF">I6G51_12170</name>
    <name evidence="4" type="ORF">NCTC10288_00445</name>
</gene>
<keyword evidence="1" id="KW-0472">Membrane</keyword>
<dbReference type="GO" id="GO:0004674">
    <property type="term" value="F:protein serine/threonine kinase activity"/>
    <property type="evidence" value="ECO:0007669"/>
    <property type="project" value="UniProtKB-EC"/>
</dbReference>
<dbReference type="OrthoDB" id="117402at2"/>
<evidence type="ECO:0000313" key="5">
    <source>
        <dbReference type="Proteomes" id="UP000249264"/>
    </source>
</evidence>
<name>A0A2X4RA25_9CORY</name>
<dbReference type="KEGG" id="cmin:NCTC10288_00445"/>
<dbReference type="InterPro" id="IPR036249">
    <property type="entry name" value="Thioredoxin-like_sf"/>
</dbReference>
<dbReference type="InterPro" id="IPR012336">
    <property type="entry name" value="Thioredoxin-like_fold"/>
</dbReference>
<dbReference type="AlphaFoldDB" id="A0A2X4RA25"/>
<evidence type="ECO:0000256" key="1">
    <source>
        <dbReference type="SAM" id="Phobius"/>
    </source>
</evidence>
<proteinExistence type="predicted"/>
<dbReference type="EMBL" id="CP065689">
    <property type="protein sequence ID" value="QPS59596.1"/>
    <property type="molecule type" value="Genomic_DNA"/>
</dbReference>
<dbReference type="Gene3D" id="3.40.30.10">
    <property type="entry name" value="Glutaredoxin"/>
    <property type="match status" value="1"/>
</dbReference>
<feature type="transmembrane region" description="Helical" evidence="1">
    <location>
        <begin position="15"/>
        <end position="35"/>
    </location>
</feature>
<dbReference type="STRING" id="38301.NX84_11650"/>
<evidence type="ECO:0000313" key="6">
    <source>
        <dbReference type="Proteomes" id="UP000594905"/>
    </source>
</evidence>
<dbReference type="Proteomes" id="UP000249264">
    <property type="component" value="Chromosome 1"/>
</dbReference>
<dbReference type="RefSeq" id="WP_039676753.1">
    <property type="nucleotide sequence ID" value="NZ_CP065689.1"/>
</dbReference>
<organism evidence="4 5">
    <name type="scientific">Corynebacterium minutissimum</name>
    <dbReference type="NCBI Taxonomy" id="38301"/>
    <lineage>
        <taxon>Bacteria</taxon>
        <taxon>Bacillati</taxon>
        <taxon>Actinomycetota</taxon>
        <taxon>Actinomycetes</taxon>
        <taxon>Mycobacteriales</taxon>
        <taxon>Corynebacteriaceae</taxon>
        <taxon>Corynebacterium</taxon>
    </lineage>
</organism>
<evidence type="ECO:0000259" key="2">
    <source>
        <dbReference type="Pfam" id="PF13462"/>
    </source>
</evidence>
<feature type="domain" description="Thioredoxin-like fold" evidence="2">
    <location>
        <begin position="76"/>
        <end position="237"/>
    </location>
</feature>
<keyword evidence="1" id="KW-0812">Transmembrane</keyword>
<protein>
    <submittedName>
        <fullName evidence="4">Putative secreted protein</fullName>
        <ecNumber evidence="4">2.7.11.1</ecNumber>
    </submittedName>
    <submittedName>
        <fullName evidence="3">Thioredoxin domain-containing protein</fullName>
    </submittedName>
</protein>
<reference evidence="3 6" key="2">
    <citation type="submission" date="2020-12" db="EMBL/GenBank/DDBJ databases">
        <title>FDA dAtabase for Regulatory Grade micrObial Sequences (FDA-ARGOS): Supporting development and validation of Infectious Disease Dx tests.</title>
        <authorList>
            <person name="Sproer C."/>
            <person name="Gronow S."/>
            <person name="Severitt S."/>
            <person name="Schroder I."/>
            <person name="Tallon L."/>
            <person name="Sadzewicz L."/>
            <person name="Zhao X."/>
            <person name="Boylan J."/>
            <person name="Ott S."/>
            <person name="Bowen H."/>
            <person name="Vavikolanu K."/>
            <person name="Mehta A."/>
            <person name="Aluvathingal J."/>
            <person name="Nadendla S."/>
            <person name="Lowell S."/>
            <person name="Myers T."/>
            <person name="Yan Y."/>
            <person name="Sichtig H."/>
        </authorList>
    </citation>
    <scope>NUCLEOTIDE SEQUENCE [LARGE SCALE GENOMIC DNA]</scope>
    <source>
        <strain evidence="3 6">FDAARGOS_894</strain>
    </source>
</reference>
<keyword evidence="6" id="KW-1185">Reference proteome</keyword>
<sequence>MSTVKDPNSKGNSGFLWGLAVLLVIVAVVIGYIVYQGRSAQTDALGDYAAEDVNMEMSLADNAVTLKSAEAGKEAVEVDLYEDYSCPHCGDLAKETDGQMKDAIDEGKLIVHVRSLNFLDGSQNGLESIKSNKGHSSKAAAAMEQVAKSGDAKLYWNLRKYLMENQSKVYDKWDMADFADAAKSLGADKDTVTAIQEAKVGEGNELVTANYEKLESETGSVSSPRIIKDGKDIPEDENTSIMEWVDLVLDK</sequence>
<keyword evidence="4" id="KW-0808">Transferase</keyword>
<keyword evidence="1" id="KW-1133">Transmembrane helix</keyword>
<dbReference type="EMBL" id="LS483460">
    <property type="protein sequence ID" value="SQH98753.1"/>
    <property type="molecule type" value="Genomic_DNA"/>
</dbReference>
<dbReference type="EC" id="2.7.11.1" evidence="4"/>
<dbReference type="CDD" id="cd02972">
    <property type="entry name" value="DsbA_family"/>
    <property type="match status" value="1"/>
</dbReference>
<evidence type="ECO:0000313" key="4">
    <source>
        <dbReference type="EMBL" id="SQH98753.1"/>
    </source>
</evidence>